<evidence type="ECO:0000256" key="1">
    <source>
        <dbReference type="SAM" id="MobiDB-lite"/>
    </source>
</evidence>
<evidence type="ECO:0000313" key="2">
    <source>
        <dbReference type="EMBL" id="KKQ27383.1"/>
    </source>
</evidence>
<dbReference type="AlphaFoldDB" id="A0A0G0G8H2"/>
<feature type="region of interest" description="Disordered" evidence="1">
    <location>
        <begin position="23"/>
        <end position="64"/>
    </location>
</feature>
<proteinExistence type="predicted"/>
<feature type="compositionally biased region" description="Basic and acidic residues" evidence="1">
    <location>
        <begin position="23"/>
        <end position="34"/>
    </location>
</feature>
<organism evidence="2 3">
    <name type="scientific">Candidatus Magasanikbacteria bacterium GW2011_GWC2_37_14</name>
    <dbReference type="NCBI Taxonomy" id="1619046"/>
    <lineage>
        <taxon>Bacteria</taxon>
        <taxon>Candidatus Magasanikiibacteriota</taxon>
    </lineage>
</organism>
<dbReference type="STRING" id="1619046.US42_C0010G0030"/>
<dbReference type="Proteomes" id="UP000034849">
    <property type="component" value="Unassembled WGS sequence"/>
</dbReference>
<protein>
    <submittedName>
        <fullName evidence="2">Uncharacterized protein</fullName>
    </submittedName>
</protein>
<gene>
    <name evidence="2" type="ORF">US42_C0010G0030</name>
</gene>
<reference evidence="2 3" key="1">
    <citation type="journal article" date="2015" name="Nature">
        <title>rRNA introns, odd ribosomes, and small enigmatic genomes across a large radiation of phyla.</title>
        <authorList>
            <person name="Brown C.T."/>
            <person name="Hug L.A."/>
            <person name="Thomas B.C."/>
            <person name="Sharon I."/>
            <person name="Castelle C.J."/>
            <person name="Singh A."/>
            <person name="Wilkins M.J."/>
            <person name="Williams K.H."/>
            <person name="Banfield J.F."/>
        </authorList>
    </citation>
    <scope>NUCLEOTIDE SEQUENCE [LARGE SCALE GENOMIC DNA]</scope>
</reference>
<evidence type="ECO:0000313" key="3">
    <source>
        <dbReference type="Proteomes" id="UP000034849"/>
    </source>
</evidence>
<name>A0A0G0G8H2_9BACT</name>
<comment type="caution">
    <text evidence="2">The sequence shown here is derived from an EMBL/GenBank/DDBJ whole genome shotgun (WGS) entry which is preliminary data.</text>
</comment>
<sequence>MVNTPNPNDPDIQEALRLAKEVAERPETKDDRNHNTITAAHIAETKKRLGLEQDATDTLADLEK</sequence>
<dbReference type="EMBL" id="LBSX01000010">
    <property type="protein sequence ID" value="KKQ27383.1"/>
    <property type="molecule type" value="Genomic_DNA"/>
</dbReference>
<accession>A0A0G0G8H2</accession>